<sequence>MNGSDLAAELRDDHETAFSRLGSSKAMYALTGGEMDGEHVRWAAANDALALAETLDSWVGEAESETPRSGLFADLADAAREHAADVVDDPALDEAPRLYDVLATLESTPARLGGLLGRYLVALEHAGQMVGFFVGDADPMAADAFRDRRSDLESERDRVADALEDACASEADWEAAREAADAVIEAAYEDYVETLESMGIKPKNVC</sequence>
<evidence type="ECO:0000313" key="1">
    <source>
        <dbReference type="EMBL" id="MFD1598501.1"/>
    </source>
</evidence>
<dbReference type="RefSeq" id="WP_256419737.1">
    <property type="nucleotide sequence ID" value="NZ_JANHDI010000001.1"/>
</dbReference>
<keyword evidence="2" id="KW-1185">Reference proteome</keyword>
<dbReference type="AlphaFoldDB" id="A0ABD6CK99"/>
<name>A0ABD6CK99_9EURY</name>
<accession>A0ABD6CK99</accession>
<comment type="caution">
    <text evidence="1">The sequence shown here is derived from an EMBL/GenBank/DDBJ whole genome shotgun (WGS) entry which is preliminary data.</text>
</comment>
<reference evidence="1 2" key="1">
    <citation type="journal article" date="2019" name="Int. J. Syst. Evol. Microbiol.">
        <title>The Global Catalogue of Microorganisms (GCM) 10K type strain sequencing project: providing services to taxonomists for standard genome sequencing and annotation.</title>
        <authorList>
            <consortium name="The Broad Institute Genomics Platform"/>
            <consortium name="The Broad Institute Genome Sequencing Center for Infectious Disease"/>
            <person name="Wu L."/>
            <person name="Ma J."/>
        </authorList>
    </citation>
    <scope>NUCLEOTIDE SEQUENCE [LARGE SCALE GENOMIC DNA]</scope>
    <source>
        <strain evidence="1 2">CGMCC 1.12121</strain>
    </source>
</reference>
<protein>
    <submittedName>
        <fullName evidence="1">Transcription antitermination protein</fullName>
    </submittedName>
</protein>
<dbReference type="Proteomes" id="UP001597085">
    <property type="component" value="Unassembled WGS sequence"/>
</dbReference>
<evidence type="ECO:0000313" key="2">
    <source>
        <dbReference type="Proteomes" id="UP001597085"/>
    </source>
</evidence>
<proteinExistence type="predicted"/>
<dbReference type="EMBL" id="JBHUDK010000005">
    <property type="protein sequence ID" value="MFD1598501.1"/>
    <property type="molecule type" value="Genomic_DNA"/>
</dbReference>
<organism evidence="1 2">
    <name type="scientific">Halobellus rarus</name>
    <dbReference type="NCBI Taxonomy" id="1126237"/>
    <lineage>
        <taxon>Archaea</taxon>
        <taxon>Methanobacteriati</taxon>
        <taxon>Methanobacteriota</taxon>
        <taxon>Stenosarchaea group</taxon>
        <taxon>Halobacteria</taxon>
        <taxon>Halobacteriales</taxon>
        <taxon>Haloferacaceae</taxon>
        <taxon>Halobellus</taxon>
    </lineage>
</organism>
<gene>
    <name evidence="1" type="ORF">ACFSBX_05975</name>
</gene>